<dbReference type="PANTHER" id="PTHR46481:SF10">
    <property type="entry name" value="ZINC FINGER BED DOMAIN-CONTAINING PROTEIN 39"/>
    <property type="match status" value="1"/>
</dbReference>
<keyword evidence="3" id="KW-0863">Zinc-finger</keyword>
<dbReference type="GO" id="GO:0005634">
    <property type="term" value="C:nucleus"/>
    <property type="evidence" value="ECO:0007669"/>
    <property type="project" value="UniProtKB-SubCell"/>
</dbReference>
<keyword evidence="2" id="KW-0479">Metal-binding</keyword>
<accession>A0A225VXX1</accession>
<sequence>MWIAQSQRPMPLIEDEGFRIYLQFIAADLGGVNLHVLSASRSFMAATIHYLDEYFNMANWTLEVEHLPGSHTGEVIAARINAIVSRWGLRKGNCSVLLRDGAANAVSAGDILGVYHIHCVAHALHLVVAGALIKKKGDDIVLNDLTSDERSTVSPTLTDEELAEAAAVDVLRESAIEEVDQLVNDELTREERQAVTQVRKTVDCPTRWSSSFDMLNRLCQLKGAIEKFFEYVGKSHGKKEFPRFRLPRPAQTDWLTIDCLIDILASFALATRKLSGDSYPTLALAYPSYNWCESIWRTSTCLKVKLEHVIEHLQKLCRQI</sequence>
<dbReference type="PANTHER" id="PTHR46481">
    <property type="entry name" value="ZINC FINGER BED DOMAIN-CONTAINING PROTEIN 4"/>
    <property type="match status" value="1"/>
</dbReference>
<evidence type="ECO:0000256" key="3">
    <source>
        <dbReference type="ARBA" id="ARBA00022771"/>
    </source>
</evidence>
<reference evidence="7" key="1">
    <citation type="submission" date="2017-03" db="EMBL/GenBank/DDBJ databases">
        <title>Phytopthora megakarya and P. palmivora, two closely related causual agents of cacao black pod achieved similar genome size and gene model numbers by different mechanisms.</title>
        <authorList>
            <person name="Ali S."/>
            <person name="Shao J."/>
            <person name="Larry D.J."/>
            <person name="Kronmiller B."/>
            <person name="Shen D."/>
            <person name="Strem M.D."/>
            <person name="Melnick R.L."/>
            <person name="Guiltinan M.J."/>
            <person name="Tyler B.M."/>
            <person name="Meinhardt L.W."/>
            <person name="Bailey B.A."/>
        </authorList>
    </citation>
    <scope>NUCLEOTIDE SEQUENCE [LARGE SCALE GENOMIC DNA]</scope>
    <source>
        <strain evidence="7">zdho120</strain>
    </source>
</reference>
<gene>
    <name evidence="6" type="ORF">PHMEG_00016997</name>
</gene>
<evidence type="ECO:0000256" key="5">
    <source>
        <dbReference type="ARBA" id="ARBA00023242"/>
    </source>
</evidence>
<dbReference type="AlphaFoldDB" id="A0A225VXX1"/>
<evidence type="ECO:0008006" key="8">
    <source>
        <dbReference type="Google" id="ProtNLM"/>
    </source>
</evidence>
<dbReference type="SUPFAM" id="SSF53098">
    <property type="entry name" value="Ribonuclease H-like"/>
    <property type="match status" value="1"/>
</dbReference>
<dbReference type="GO" id="GO:0008270">
    <property type="term" value="F:zinc ion binding"/>
    <property type="evidence" value="ECO:0007669"/>
    <property type="project" value="UniProtKB-KW"/>
</dbReference>
<comment type="subcellular location">
    <subcellularLocation>
        <location evidence="1">Nucleus</location>
    </subcellularLocation>
</comment>
<dbReference type="InterPro" id="IPR012337">
    <property type="entry name" value="RNaseH-like_sf"/>
</dbReference>
<dbReference type="OrthoDB" id="101009at2759"/>
<dbReference type="InterPro" id="IPR052035">
    <property type="entry name" value="ZnF_BED_domain_contain"/>
</dbReference>
<keyword evidence="7" id="KW-1185">Reference proteome</keyword>
<organism evidence="6 7">
    <name type="scientific">Phytophthora megakarya</name>
    <dbReference type="NCBI Taxonomy" id="4795"/>
    <lineage>
        <taxon>Eukaryota</taxon>
        <taxon>Sar</taxon>
        <taxon>Stramenopiles</taxon>
        <taxon>Oomycota</taxon>
        <taxon>Peronosporomycetes</taxon>
        <taxon>Peronosporales</taxon>
        <taxon>Peronosporaceae</taxon>
        <taxon>Phytophthora</taxon>
    </lineage>
</organism>
<evidence type="ECO:0000313" key="7">
    <source>
        <dbReference type="Proteomes" id="UP000198211"/>
    </source>
</evidence>
<name>A0A225VXX1_9STRA</name>
<keyword evidence="4" id="KW-0862">Zinc</keyword>
<proteinExistence type="predicted"/>
<keyword evidence="5" id="KW-0539">Nucleus</keyword>
<evidence type="ECO:0000256" key="1">
    <source>
        <dbReference type="ARBA" id="ARBA00004123"/>
    </source>
</evidence>
<dbReference type="Proteomes" id="UP000198211">
    <property type="component" value="Unassembled WGS sequence"/>
</dbReference>
<protein>
    <recommendedName>
        <fullName evidence="8">HAT C-terminal dimerisation domain-containing protein</fullName>
    </recommendedName>
</protein>
<comment type="caution">
    <text evidence="6">The sequence shown here is derived from an EMBL/GenBank/DDBJ whole genome shotgun (WGS) entry which is preliminary data.</text>
</comment>
<evidence type="ECO:0000256" key="4">
    <source>
        <dbReference type="ARBA" id="ARBA00022833"/>
    </source>
</evidence>
<evidence type="ECO:0000256" key="2">
    <source>
        <dbReference type="ARBA" id="ARBA00022723"/>
    </source>
</evidence>
<evidence type="ECO:0000313" key="6">
    <source>
        <dbReference type="EMBL" id="OWZ10192.1"/>
    </source>
</evidence>
<dbReference type="EMBL" id="NBNE01002526">
    <property type="protein sequence ID" value="OWZ10192.1"/>
    <property type="molecule type" value="Genomic_DNA"/>
</dbReference>